<dbReference type="AlphaFoldDB" id="K9ZIJ9"/>
<keyword evidence="4" id="KW-1185">Reference proteome</keyword>
<dbReference type="PANTHER" id="PTHR12526">
    <property type="entry name" value="GLYCOSYLTRANSFERASE"/>
    <property type="match status" value="1"/>
</dbReference>
<dbReference type="Gene3D" id="3.40.50.2000">
    <property type="entry name" value="Glycogen Phosphorylase B"/>
    <property type="match status" value="2"/>
</dbReference>
<dbReference type="GO" id="GO:0016757">
    <property type="term" value="F:glycosyltransferase activity"/>
    <property type="evidence" value="ECO:0007669"/>
    <property type="project" value="InterPro"/>
</dbReference>
<dbReference type="EMBL" id="CP003659">
    <property type="protein sequence ID" value="AFZ59058.1"/>
    <property type="molecule type" value="Genomic_DNA"/>
</dbReference>
<name>K9ZIJ9_ANACC</name>
<dbReference type="RefSeq" id="WP_015215679.1">
    <property type="nucleotide sequence ID" value="NC_019771.1"/>
</dbReference>
<dbReference type="Pfam" id="PF00534">
    <property type="entry name" value="Glycos_transf_1"/>
    <property type="match status" value="1"/>
</dbReference>
<evidence type="ECO:0000259" key="1">
    <source>
        <dbReference type="Pfam" id="PF00534"/>
    </source>
</evidence>
<dbReference type="InterPro" id="IPR028098">
    <property type="entry name" value="Glyco_trans_4-like_N"/>
</dbReference>
<dbReference type="KEGG" id="acy:Anacy_3669"/>
<keyword evidence="3" id="KW-0808">Transferase</keyword>
<dbReference type="eggNOG" id="COG0438">
    <property type="taxonomic scope" value="Bacteria"/>
</dbReference>
<dbReference type="InterPro" id="IPR001296">
    <property type="entry name" value="Glyco_trans_1"/>
</dbReference>
<accession>K9ZIJ9</accession>
<evidence type="ECO:0000313" key="3">
    <source>
        <dbReference type="EMBL" id="AFZ59058.1"/>
    </source>
</evidence>
<evidence type="ECO:0000259" key="2">
    <source>
        <dbReference type="Pfam" id="PF13439"/>
    </source>
</evidence>
<sequence length="423" mass="48019">MLTETIRTINNHSYPTQVGCFVFISSCFDVWGGSEELLAATAKYLKQQGHEVHVFKLQISDHPRILELQAAGVKVIALNSLRLMGIKHFVFKCIYHLVRLLKFLPLPASWYFIHTDPQRTFILQTLRRIKPSLVVISQGDNFDGLNYGDICLELKLPYVMLSHKASHHIWPVDALRPMMRKVFQQAKRCFFVSEHNLFLTQMQLGQGLSHAEVVRNPYLTSATESLPWPEIKDNCFKLACVGRLWLVDKGQDILLEVLAQEKWKYRNLQVSFFGEGANRDTLIDMANLLGLKNVNFPGFVENIESVWQDYHALILPSRAEGLPITLVEAMMCGRIAITTNVGGIPEVLEDNITGFIAKGTSFAAIDEALERAWQRSDEWENMGTQASISIRKQIPKDPERLFADKLLQLSTLEVNSAHKGART</sequence>
<feature type="domain" description="Glycosyl transferase family 1" evidence="1">
    <location>
        <begin position="232"/>
        <end position="386"/>
    </location>
</feature>
<proteinExistence type="predicted"/>
<protein>
    <submittedName>
        <fullName evidence="3">Glycosyl transferase group 1</fullName>
    </submittedName>
</protein>
<feature type="domain" description="Glycosyltransferase subfamily 4-like N-terminal" evidence="2">
    <location>
        <begin position="31"/>
        <end position="195"/>
    </location>
</feature>
<dbReference type="Pfam" id="PF13439">
    <property type="entry name" value="Glyco_transf_4"/>
    <property type="match status" value="1"/>
</dbReference>
<dbReference type="HOGENOM" id="CLU_717542_0_0_3"/>
<evidence type="ECO:0000313" key="4">
    <source>
        <dbReference type="Proteomes" id="UP000010474"/>
    </source>
</evidence>
<dbReference type="STRING" id="272123.Anacy_3669"/>
<gene>
    <name evidence="3" type="ordered locus">Anacy_3669</name>
</gene>
<dbReference type="PATRIC" id="fig|272123.3.peg.3988"/>
<dbReference type="Proteomes" id="UP000010474">
    <property type="component" value="Chromosome"/>
</dbReference>
<reference evidence="4" key="1">
    <citation type="journal article" date="2013" name="Proc. Natl. Acad. Sci. U.S.A.">
        <title>Improving the coverage of the cyanobacterial phylum using diversity-driven genome sequencing.</title>
        <authorList>
            <person name="Shih P.M."/>
            <person name="Wu D."/>
            <person name="Latifi A."/>
            <person name="Axen S.D."/>
            <person name="Fewer D.P."/>
            <person name="Talla E."/>
            <person name="Calteau A."/>
            <person name="Cai F."/>
            <person name="Tandeau de Marsac N."/>
            <person name="Rippka R."/>
            <person name="Herdman M."/>
            <person name="Sivonen K."/>
            <person name="Coursin T."/>
            <person name="Laurent T."/>
            <person name="Goodwin L."/>
            <person name="Nolan M."/>
            <person name="Davenport K.W."/>
            <person name="Han C.S."/>
            <person name="Rubin E.M."/>
            <person name="Eisen J.A."/>
            <person name="Woyke T."/>
            <person name="Gugger M."/>
            <person name="Kerfeld C.A."/>
        </authorList>
    </citation>
    <scope>NUCLEOTIDE SEQUENCE [LARGE SCALE GENOMIC DNA]</scope>
    <source>
        <strain evidence="4">ATCC 27899 / PCC 7122</strain>
    </source>
</reference>
<organism evidence="3 4">
    <name type="scientific">Anabaena cylindrica (strain ATCC 27899 / PCC 7122)</name>
    <dbReference type="NCBI Taxonomy" id="272123"/>
    <lineage>
        <taxon>Bacteria</taxon>
        <taxon>Bacillati</taxon>
        <taxon>Cyanobacteriota</taxon>
        <taxon>Cyanophyceae</taxon>
        <taxon>Nostocales</taxon>
        <taxon>Nostocaceae</taxon>
        <taxon>Anabaena</taxon>
    </lineage>
</organism>
<dbReference type="OrthoDB" id="9806653at2"/>
<dbReference type="SUPFAM" id="SSF53756">
    <property type="entry name" value="UDP-Glycosyltransferase/glycogen phosphorylase"/>
    <property type="match status" value="1"/>
</dbReference>
<dbReference type="PROSITE" id="PS51257">
    <property type="entry name" value="PROKAR_LIPOPROTEIN"/>
    <property type="match status" value="1"/>
</dbReference>